<name>A0ABY5W661_9ACTN</name>
<dbReference type="InterPro" id="IPR036736">
    <property type="entry name" value="ACP-like_sf"/>
</dbReference>
<feature type="domain" description="Carrier" evidence="5">
    <location>
        <begin position="970"/>
        <end position="1045"/>
    </location>
</feature>
<dbReference type="InterPro" id="IPR001242">
    <property type="entry name" value="Condensation_dom"/>
</dbReference>
<organism evidence="6 7">
    <name type="scientific">Dactylosporangium fulvum</name>
    <dbReference type="NCBI Taxonomy" id="53359"/>
    <lineage>
        <taxon>Bacteria</taxon>
        <taxon>Bacillati</taxon>
        <taxon>Actinomycetota</taxon>
        <taxon>Actinomycetes</taxon>
        <taxon>Micromonosporales</taxon>
        <taxon>Micromonosporaceae</taxon>
        <taxon>Dactylosporangium</taxon>
    </lineage>
</organism>
<dbReference type="Proteomes" id="UP001059617">
    <property type="component" value="Chromosome"/>
</dbReference>
<dbReference type="Gene3D" id="3.30.559.10">
    <property type="entry name" value="Chloramphenicol acetyltransferase-like domain"/>
    <property type="match status" value="2"/>
</dbReference>
<dbReference type="Gene3D" id="2.30.38.10">
    <property type="entry name" value="Luciferase, Domain 3"/>
    <property type="match status" value="1"/>
</dbReference>
<dbReference type="InterPro" id="IPR010071">
    <property type="entry name" value="AA_adenyl_dom"/>
</dbReference>
<dbReference type="PROSITE" id="PS00012">
    <property type="entry name" value="PHOSPHOPANTETHEINE"/>
    <property type="match status" value="1"/>
</dbReference>
<dbReference type="SUPFAM" id="SSF52777">
    <property type="entry name" value="CoA-dependent acyltransferases"/>
    <property type="match status" value="4"/>
</dbReference>
<dbReference type="InterPro" id="IPR009081">
    <property type="entry name" value="PP-bd_ACP"/>
</dbReference>
<dbReference type="SUPFAM" id="SSF56801">
    <property type="entry name" value="Acetyl-CoA synthetase-like"/>
    <property type="match status" value="2"/>
</dbReference>
<dbReference type="NCBIfam" id="TIGR01733">
    <property type="entry name" value="AA-adenyl-dom"/>
    <property type="match status" value="2"/>
</dbReference>
<dbReference type="InterPro" id="IPR042099">
    <property type="entry name" value="ANL_N_sf"/>
</dbReference>
<sequence>MPARDEARLPLIGAQLGVWYAQQIDPVNAAYNTAQFVEVESSVDVAGFARALRYALAETDALNVRFTVSDGGPWQLPVPPADPGPDVVDLSAEADPAGAADRWMREDAATVVDLVRGPLFRNALLVLGPGRFRWYLRCHHTLLDGYGFQLLAARVADVYTAHAAGEEPRPRWFGTLDDLVGAEAEYRSSTDFMTDRAYWVERMAGASDAATLARRSFSGPSVTPVRTGPAQVFETARAPLAVDRAELVIAALAGYLHRMTQAEDITIGVPTAGRWGIAAKTPGVLVNVLPLRLVVSRDTTVDALLHQTADRLRELRRHQRYRNEDVLRDLSMVGRQLNGPLVNIKYYDRELDFAGSRATVVTVASGPIDDLSLIVGGDQASGELTVAFEANAARYGEAELAGHHRRFTGFLAALAEADHDTPLARIPLPVTALPSARPRQVSAPLGATLYEAFEAQVVRTPDRTAVTSGSTQITYRELNARANRLARLLLRRGVGPGRLAALALPRGAGLVTALLAVLKTGAGYLPLDPQYPAERLRFTLQDAAPALVLCDASGADRVHGGADLVLLDDQAVAAELSGLADADLTATERPAGAGPGSPAYVIYTSGSTGRPKGVVVTHHNVLRLFQQTDHWFGFSADDVWTLFHSYAFDFSVWEIWGPLLYGGRLVVVPFDTSRSPVDFLRLLVQERVTVLNQTPSAFYQLIAADRERQDLSRRLALRSVVLGGEALETHRLGDWYARHGDDAPRVVNMYGITETTVHVTYAALDRRTARAARGSVIGVPIPDLEVYVLDHALRPVPEGATGEIYVAGPGLAMGYLGRPGLTAERFVANPFGGAGERMYRTGDLACILDDGTLAYLGRADSQVKIRGFRIELGEIEAALEGHPDIAQAAVVVREDRPGDTRLVAYAVPVAGTRPDAAELRGHAARVLPAHMVPAAVELLDALPLTANGKLDHRALPAPDLPVTPGDRIPSEGTRRDTTIAALFAEVLGLPAVGVRDNFFDLGGNSLHAAKLISRIRAELGVELPIGALFENPTVAWIAGLVGDADSTLPALRPEPRPELVPLSFAQSRLWFLNQVEGMSGTYNVPLTIRLSGWLDVDALSGALGDVVARHESLRTIFPQLAGVPYQQVKAAADSRVEPIVIDCRPEEQAEGVRAALVEGFALERELPLRATLFRTAPTEHTLLVVMHHIVADGWSVRPFADDLAVAYAARCRGTDPVWPGSLPVQYADYTLWQRRVLGDERSVDSRMARQLAYWTEQLAGLPQELPLPTDRPRPLAASPEGGTVGGRIGADLHARLLRLGRDRGATLFMVLQAGLAALLSRLGAGEDIPLGTPVAGRLDEALDDLVGCFVNTVVLRTDTSGAPTFHELLDRVRATDVAAYEHQDLPFDRLVEALNPTRSLARHPLFQVLLAFREPAREVAGMPGLTARVVPFDTDTSRFDLSFVFAETYGEVRAPGGIDCSLQYSGALFDRETAQRLLARLVLFLETAVDTPDVPVGRLGILLPREREDLLEGWQGPRREVEDATASQLFEAQAAAVPDKTAVVFEGVRLTYAELNDRANRLARYLVAQGVGPEQVVALAVPRSLEMVVGMLAIFKAGAAYLPVDPDYPADRIRYMVEDAEPAQVLTTTEVAHLLAGSSACVVIDEPATEAVVAAMSAKDVTDDERVIPLLPAHPAYVIYTSGSTGRPKGVVVCHTGVPSLLANQVERCAVGPDNRVLQFATASFDAAFWDVAMALFTGGTLILAPAWRLLPGPDLSELAAVHDITHVTLPPSVLAMLPVEGGLPSTTTIVVAGEATPADLIARWSRGRRMVNSYGPTEITVSCAISPPLTAAGELPISPPSVNTRLYVLDRNLRMVPPGVPGELYVAGPGTARGYLGRTDLTASRFVADPFGPPGTRMYRTGDLARWHSQGWLEFLSRADDQVKIRGFRVELGEIESVLTSRDDINHAAVVVREERPGDRRLVAYVTVAAAAAEPRNLRESLAATLPDYMVPAIIVELDALPLTPSGKIDRIALAARPVSWTSSTALYVAPGDGLERHIADVWCAVLGLAQVGAQDNFFDVGGHSLTLIAVQKRLVDELARPVAVVDLFAHPTVAALAAHLSAAVVGAEPPPRSSGVDRARQRAGLQHNALARRAANKNGKGTQRNA</sequence>
<dbReference type="InterPro" id="IPR023213">
    <property type="entry name" value="CAT-like_dom_sf"/>
</dbReference>
<dbReference type="Pfam" id="PF00501">
    <property type="entry name" value="AMP-binding"/>
    <property type="match status" value="2"/>
</dbReference>
<dbReference type="InterPro" id="IPR045851">
    <property type="entry name" value="AMP-bd_C_sf"/>
</dbReference>
<dbReference type="CDD" id="cd17643">
    <property type="entry name" value="A_NRPS_Cytc1-like"/>
    <property type="match status" value="1"/>
</dbReference>
<dbReference type="PANTHER" id="PTHR45527:SF14">
    <property type="entry name" value="PLIPASTATIN SYNTHASE SUBUNIT B"/>
    <property type="match status" value="1"/>
</dbReference>
<dbReference type="Gene3D" id="3.40.50.980">
    <property type="match status" value="2"/>
</dbReference>
<dbReference type="CDD" id="cd19540">
    <property type="entry name" value="LCL_NRPS-like"/>
    <property type="match status" value="1"/>
</dbReference>
<feature type="region of interest" description="Disordered" evidence="4">
    <location>
        <begin position="2109"/>
        <end position="2148"/>
    </location>
</feature>
<keyword evidence="3" id="KW-0597">Phosphoprotein</keyword>
<dbReference type="InterPro" id="IPR006162">
    <property type="entry name" value="Ppantetheine_attach_site"/>
</dbReference>
<evidence type="ECO:0000256" key="3">
    <source>
        <dbReference type="ARBA" id="ARBA00022553"/>
    </source>
</evidence>
<dbReference type="SUPFAM" id="SSF47336">
    <property type="entry name" value="ACP-like"/>
    <property type="match status" value="2"/>
</dbReference>
<dbReference type="CDD" id="cd17652">
    <property type="entry name" value="A_NRPS_CmdD_like"/>
    <property type="match status" value="1"/>
</dbReference>
<dbReference type="Pfam" id="PF00550">
    <property type="entry name" value="PP-binding"/>
    <property type="match status" value="2"/>
</dbReference>
<evidence type="ECO:0000259" key="5">
    <source>
        <dbReference type="PROSITE" id="PS50075"/>
    </source>
</evidence>
<dbReference type="Pfam" id="PF00668">
    <property type="entry name" value="Condensation"/>
    <property type="match status" value="2"/>
</dbReference>
<keyword evidence="2" id="KW-0596">Phosphopantetheine</keyword>
<reference evidence="6" key="1">
    <citation type="submission" date="2021-04" db="EMBL/GenBank/DDBJ databases">
        <authorList>
            <person name="Hartkoorn R.C."/>
            <person name="Beaudoing E."/>
            <person name="Hot D."/>
        </authorList>
    </citation>
    <scope>NUCLEOTIDE SEQUENCE</scope>
    <source>
        <strain evidence="6">NRRL B-16292</strain>
    </source>
</reference>
<dbReference type="Gene3D" id="1.10.1200.10">
    <property type="entry name" value="ACP-like"/>
    <property type="match status" value="2"/>
</dbReference>
<dbReference type="NCBIfam" id="NF003417">
    <property type="entry name" value="PRK04813.1"/>
    <property type="match status" value="2"/>
</dbReference>
<protein>
    <submittedName>
        <fullName evidence="6">Amino acid adenylation domain-containing protein</fullName>
    </submittedName>
</protein>
<evidence type="ECO:0000313" key="7">
    <source>
        <dbReference type="Proteomes" id="UP001059617"/>
    </source>
</evidence>
<reference evidence="6" key="2">
    <citation type="submission" date="2022-09" db="EMBL/GenBank/DDBJ databases">
        <title>Biosynthetic gene clusters of Dactylosporangioum fulvum.</title>
        <authorList>
            <person name="Caradec T."/>
        </authorList>
    </citation>
    <scope>NUCLEOTIDE SEQUENCE</scope>
    <source>
        <strain evidence="6">NRRL B-16292</strain>
    </source>
</reference>
<dbReference type="PROSITE" id="PS50075">
    <property type="entry name" value="CARRIER"/>
    <property type="match status" value="2"/>
</dbReference>
<dbReference type="RefSeq" id="WP_259863490.1">
    <property type="nucleotide sequence ID" value="NZ_BAAAST010000020.1"/>
</dbReference>
<dbReference type="InterPro" id="IPR020845">
    <property type="entry name" value="AMP-binding_CS"/>
</dbReference>
<comment type="cofactor">
    <cofactor evidence="1">
        <name>pantetheine 4'-phosphate</name>
        <dbReference type="ChEBI" id="CHEBI:47942"/>
    </cofactor>
</comment>
<dbReference type="InterPro" id="IPR000873">
    <property type="entry name" value="AMP-dep_synth/lig_dom"/>
</dbReference>
<dbReference type="Gene3D" id="3.30.300.30">
    <property type="match status" value="2"/>
</dbReference>
<proteinExistence type="predicted"/>
<keyword evidence="7" id="KW-1185">Reference proteome</keyword>
<dbReference type="SMART" id="SM00823">
    <property type="entry name" value="PKS_PP"/>
    <property type="match status" value="2"/>
</dbReference>
<evidence type="ECO:0000256" key="4">
    <source>
        <dbReference type="SAM" id="MobiDB-lite"/>
    </source>
</evidence>
<dbReference type="InterPro" id="IPR025110">
    <property type="entry name" value="AMP-bd_C"/>
</dbReference>
<feature type="domain" description="Carrier" evidence="5">
    <location>
        <begin position="2031"/>
        <end position="2106"/>
    </location>
</feature>
<dbReference type="EMBL" id="CP073720">
    <property type="protein sequence ID" value="UWP85382.1"/>
    <property type="molecule type" value="Genomic_DNA"/>
</dbReference>
<dbReference type="InterPro" id="IPR020806">
    <property type="entry name" value="PKS_PP-bd"/>
</dbReference>
<gene>
    <name evidence="6" type="ORF">Dfulv_14560</name>
</gene>
<dbReference type="PANTHER" id="PTHR45527">
    <property type="entry name" value="NONRIBOSOMAL PEPTIDE SYNTHETASE"/>
    <property type="match status" value="1"/>
</dbReference>
<dbReference type="PROSITE" id="PS00455">
    <property type="entry name" value="AMP_BINDING"/>
    <property type="match status" value="2"/>
</dbReference>
<evidence type="ECO:0000256" key="2">
    <source>
        <dbReference type="ARBA" id="ARBA00022450"/>
    </source>
</evidence>
<evidence type="ECO:0000256" key="1">
    <source>
        <dbReference type="ARBA" id="ARBA00001957"/>
    </source>
</evidence>
<accession>A0ABY5W661</accession>
<dbReference type="Gene3D" id="3.30.559.30">
    <property type="entry name" value="Nonribosomal peptide synthetase, condensation domain"/>
    <property type="match status" value="2"/>
</dbReference>
<dbReference type="Gene3D" id="3.40.50.12780">
    <property type="entry name" value="N-terminal domain of ligase-like"/>
    <property type="match status" value="1"/>
</dbReference>
<evidence type="ECO:0000313" key="6">
    <source>
        <dbReference type="EMBL" id="UWP85382.1"/>
    </source>
</evidence>
<dbReference type="Pfam" id="PF13193">
    <property type="entry name" value="AMP-binding_C"/>
    <property type="match status" value="2"/>
</dbReference>